<evidence type="ECO:0000256" key="1">
    <source>
        <dbReference type="SAM" id="MobiDB-lite"/>
    </source>
</evidence>
<dbReference type="KEGG" id="mabb:MASS_0353"/>
<accession>A0AB33A5A5</accession>
<feature type="region of interest" description="Disordered" evidence="1">
    <location>
        <begin position="88"/>
        <end position="126"/>
    </location>
</feature>
<reference evidence="2 3" key="1">
    <citation type="journal article" date="2013" name="Genome Announc.">
        <title>Complete Genome Sequence of Mycobacterium massiliense Clinical Strain Asan 50594, Belonging to the Type II Genotype.</title>
        <authorList>
            <person name="Kim B.J."/>
            <person name="Kim B.R."/>
            <person name="Hong S.H."/>
            <person name="Seok S.H."/>
            <person name="Kook Y.H."/>
            <person name="Kim B.J."/>
        </authorList>
    </citation>
    <scope>NUCLEOTIDE SEQUENCE [LARGE SCALE GENOMIC DNA]</scope>
    <source>
        <strain evidence="2 3">50594</strain>
    </source>
</reference>
<dbReference type="AlphaFoldDB" id="A0AB33A5A5"/>
<sequence length="126" mass="13939">MSQSRIDDVVAGALTLTEVDLVNIDDPSSRPLRDALEEFGIKVHYHPVGQPRHIVTARGSDRAVARFVVLGCHGDEGRILLPELGKQVDPNSRKHSWTQVRSATSRRKKHPTGMSHFLSRCCSSTS</sequence>
<name>A0AB33A5A5_9MYCO</name>
<evidence type="ECO:0000313" key="3">
    <source>
        <dbReference type="Proteomes" id="UP000013961"/>
    </source>
</evidence>
<organism evidence="2 3">
    <name type="scientific">Mycobacteroides abscessus subsp. bolletii 50594</name>
    <dbReference type="NCBI Taxonomy" id="1303024"/>
    <lineage>
        <taxon>Bacteria</taxon>
        <taxon>Bacillati</taxon>
        <taxon>Actinomycetota</taxon>
        <taxon>Actinomycetes</taxon>
        <taxon>Mycobacteriales</taxon>
        <taxon>Mycobacteriaceae</taxon>
        <taxon>Mycobacteroides</taxon>
        <taxon>Mycobacteroides abscessus</taxon>
    </lineage>
</organism>
<evidence type="ECO:0000313" key="2">
    <source>
        <dbReference type="EMBL" id="AGM26955.1"/>
    </source>
</evidence>
<gene>
    <name evidence="2" type="ORF">MASS_0353</name>
</gene>
<dbReference type="EMBL" id="CP004374">
    <property type="protein sequence ID" value="AGM26955.1"/>
    <property type="molecule type" value="Genomic_DNA"/>
</dbReference>
<proteinExistence type="predicted"/>
<dbReference type="Proteomes" id="UP000013961">
    <property type="component" value="Chromosome"/>
</dbReference>
<protein>
    <submittedName>
        <fullName evidence="2">Uncharacterized protein</fullName>
    </submittedName>
</protein>